<accession>A0ABP5F339</accession>
<feature type="region of interest" description="Disordered" evidence="1">
    <location>
        <begin position="85"/>
        <end position="171"/>
    </location>
</feature>
<evidence type="ECO:0000259" key="2">
    <source>
        <dbReference type="Pfam" id="PF13699"/>
    </source>
</evidence>
<dbReference type="Proteomes" id="UP001500751">
    <property type="component" value="Unassembled WGS sequence"/>
</dbReference>
<dbReference type="EMBL" id="BAAAQN010000003">
    <property type="protein sequence ID" value="GAA2015089.1"/>
    <property type="molecule type" value="Genomic_DNA"/>
</dbReference>
<dbReference type="Pfam" id="PF13699">
    <property type="entry name" value="eCIS_core"/>
    <property type="match status" value="1"/>
</dbReference>
<organism evidence="3 4">
    <name type="scientific">Catenulispora yoronensis</name>
    <dbReference type="NCBI Taxonomy" id="450799"/>
    <lineage>
        <taxon>Bacteria</taxon>
        <taxon>Bacillati</taxon>
        <taxon>Actinomycetota</taxon>
        <taxon>Actinomycetes</taxon>
        <taxon>Catenulisporales</taxon>
        <taxon>Catenulisporaceae</taxon>
        <taxon>Catenulispora</taxon>
    </lineage>
</organism>
<proteinExistence type="predicted"/>
<evidence type="ECO:0000256" key="1">
    <source>
        <dbReference type="SAM" id="MobiDB-lite"/>
    </source>
</evidence>
<dbReference type="RefSeq" id="WP_344664148.1">
    <property type="nucleotide sequence ID" value="NZ_BAAAQN010000003.1"/>
</dbReference>
<feature type="domain" description="eCIS core" evidence="2">
    <location>
        <begin position="12"/>
        <end position="87"/>
    </location>
</feature>
<sequence>MRDVLASPGRSIDPDTRASLEARFGRDFSGVRVHTDSAAAASADALDAVAYTVGTDVVFSQGAYRPGSEAGRRLLAHELTHVAQGGGTRVRPDADLRLGGPGEVSERQADAVAHGAGAGTAANSDAGSARDTATGTATAPIEGTVAKGTAATAGRGGATPNTAATTAATAAGPAVIRRQHRAPGPVSIRSPVAEEAVTQVSDTIGAVSGRALLPAEVELASGVFGRGLDLSRVRLIPTKVLEYRTVGNNVRVPEHFTIDEPYMAQTLIHELTHVWQYQHGGTDYLSHSLQTQAAAGLRGNRDYAYDYELGPRSSFFEYTPEQQASIVENYFSMLRDRTTISGPQGQMRDYFSNHQGPDGFRLRQGPGARSSEITRELPLHERVIAQMRAALPQREVDLRLHRASEVMGAPGPDFLRDPQRDVTPVKPLLELRF</sequence>
<gene>
    <name evidence="3" type="ORF">GCM10009839_07790</name>
</gene>
<feature type="compositionally biased region" description="Low complexity" evidence="1">
    <location>
        <begin position="143"/>
        <end position="171"/>
    </location>
</feature>
<comment type="caution">
    <text evidence="3">The sequence shown here is derived from an EMBL/GenBank/DDBJ whole genome shotgun (WGS) entry which is preliminary data.</text>
</comment>
<feature type="compositionally biased region" description="Polar residues" evidence="1">
    <location>
        <begin position="123"/>
        <end position="137"/>
    </location>
</feature>
<protein>
    <recommendedName>
        <fullName evidence="2">eCIS core domain-containing protein</fullName>
    </recommendedName>
</protein>
<reference evidence="4" key="1">
    <citation type="journal article" date="2019" name="Int. J. Syst. Evol. Microbiol.">
        <title>The Global Catalogue of Microorganisms (GCM) 10K type strain sequencing project: providing services to taxonomists for standard genome sequencing and annotation.</title>
        <authorList>
            <consortium name="The Broad Institute Genomics Platform"/>
            <consortium name="The Broad Institute Genome Sequencing Center for Infectious Disease"/>
            <person name="Wu L."/>
            <person name="Ma J."/>
        </authorList>
    </citation>
    <scope>NUCLEOTIDE SEQUENCE [LARGE SCALE GENOMIC DNA]</scope>
    <source>
        <strain evidence="4">JCM 16014</strain>
    </source>
</reference>
<dbReference type="InterPro" id="IPR025295">
    <property type="entry name" value="eCIS_core_dom"/>
</dbReference>
<evidence type="ECO:0000313" key="3">
    <source>
        <dbReference type="EMBL" id="GAA2015089.1"/>
    </source>
</evidence>
<evidence type="ECO:0000313" key="4">
    <source>
        <dbReference type="Proteomes" id="UP001500751"/>
    </source>
</evidence>
<name>A0ABP5F339_9ACTN</name>
<feature type="compositionally biased region" description="Low complexity" evidence="1">
    <location>
        <begin position="110"/>
        <end position="122"/>
    </location>
</feature>
<keyword evidence="4" id="KW-1185">Reference proteome</keyword>